<organism evidence="2 3">
    <name type="scientific">Fasciolopsis buskii</name>
    <dbReference type="NCBI Taxonomy" id="27845"/>
    <lineage>
        <taxon>Eukaryota</taxon>
        <taxon>Metazoa</taxon>
        <taxon>Spiralia</taxon>
        <taxon>Lophotrochozoa</taxon>
        <taxon>Platyhelminthes</taxon>
        <taxon>Trematoda</taxon>
        <taxon>Digenea</taxon>
        <taxon>Plagiorchiida</taxon>
        <taxon>Echinostomata</taxon>
        <taxon>Echinostomatoidea</taxon>
        <taxon>Fasciolidae</taxon>
        <taxon>Fasciolopsis</taxon>
    </lineage>
</organism>
<proteinExistence type="predicted"/>
<comment type="caution">
    <text evidence="2">The sequence shown here is derived from an EMBL/GenBank/DDBJ whole genome shotgun (WGS) entry which is preliminary data.</text>
</comment>
<gene>
    <name evidence="2" type="ORF">FBUS_06851</name>
</gene>
<evidence type="ECO:0000313" key="3">
    <source>
        <dbReference type="Proteomes" id="UP000728185"/>
    </source>
</evidence>
<feature type="domain" description="Sperm microtubule inner protein 1 C-terminal" evidence="1">
    <location>
        <begin position="69"/>
        <end position="185"/>
    </location>
</feature>
<reference evidence="2" key="1">
    <citation type="submission" date="2019-05" db="EMBL/GenBank/DDBJ databases">
        <title>Annotation for the trematode Fasciolopsis buski.</title>
        <authorList>
            <person name="Choi Y.-J."/>
        </authorList>
    </citation>
    <scope>NUCLEOTIDE SEQUENCE</scope>
    <source>
        <strain evidence="2">HT</strain>
        <tissue evidence="2">Whole worm</tissue>
    </source>
</reference>
<dbReference type="EMBL" id="LUCM01003877">
    <property type="protein sequence ID" value="KAA0195191.1"/>
    <property type="molecule type" value="Genomic_DNA"/>
</dbReference>
<dbReference type="PANTHER" id="PTHR35826:SF5">
    <property type="entry name" value="GENE 45521-RELATED"/>
    <property type="match status" value="1"/>
</dbReference>
<dbReference type="OrthoDB" id="410807at2759"/>
<dbReference type="Proteomes" id="UP000728185">
    <property type="component" value="Unassembled WGS sequence"/>
</dbReference>
<sequence length="197" mass="22729">MARITGGTAQSEQFWKEQIAKEELAAMRFFIERIKQPPVQSGTSAILRKKLERMGVDNSMCSRVIEEAKKRSEERKLAEEQRKKAIVSTATPQYLAEQLDMRPPSPKTKALLYEGISHEGRGRSQYLRSRYKKNPEDKFPHQVPTSWDYGWRLGDSLRADKVKKSRFGRVSIVESTFFTRTGIAFGEQKPPKPWYAC</sequence>
<evidence type="ECO:0000259" key="1">
    <source>
        <dbReference type="Pfam" id="PF22589"/>
    </source>
</evidence>
<dbReference type="PANTHER" id="PTHR35826">
    <property type="entry name" value="PROTEIN ATP6V1FNB-LIKE"/>
    <property type="match status" value="1"/>
</dbReference>
<protein>
    <recommendedName>
        <fullName evidence="1">Sperm microtubule inner protein 1 C-terminal domain-containing protein</fullName>
    </recommendedName>
</protein>
<name>A0A8E0S2L2_9TREM</name>
<dbReference type="AlphaFoldDB" id="A0A8E0S2L2"/>
<dbReference type="InterPro" id="IPR054323">
    <property type="entry name" value="SPMIP1_C"/>
</dbReference>
<keyword evidence="3" id="KW-1185">Reference proteome</keyword>
<evidence type="ECO:0000313" key="2">
    <source>
        <dbReference type="EMBL" id="KAA0195191.1"/>
    </source>
</evidence>
<accession>A0A8E0S2L2</accession>
<dbReference type="Pfam" id="PF22589">
    <property type="entry name" value="SPMIP1"/>
    <property type="match status" value="1"/>
</dbReference>